<dbReference type="InParanoid" id="B9SU58"/>
<sequence>MDVEAPHSLDSHNSFRMNNHPSLRKLSFFLVQKWPTMKQKLVSETPSPQEDSKELTIQIAPT</sequence>
<dbReference type="EMBL" id="EQ974140">
    <property type="protein sequence ID" value="EEF32865.1"/>
    <property type="molecule type" value="Genomic_DNA"/>
</dbReference>
<organism evidence="2 3">
    <name type="scientific">Ricinus communis</name>
    <name type="common">Castor bean</name>
    <dbReference type="NCBI Taxonomy" id="3988"/>
    <lineage>
        <taxon>Eukaryota</taxon>
        <taxon>Viridiplantae</taxon>
        <taxon>Streptophyta</taxon>
        <taxon>Embryophyta</taxon>
        <taxon>Tracheophyta</taxon>
        <taxon>Spermatophyta</taxon>
        <taxon>Magnoliopsida</taxon>
        <taxon>eudicotyledons</taxon>
        <taxon>Gunneridae</taxon>
        <taxon>Pentapetalae</taxon>
        <taxon>rosids</taxon>
        <taxon>fabids</taxon>
        <taxon>Malpighiales</taxon>
        <taxon>Euphorbiaceae</taxon>
        <taxon>Acalyphoideae</taxon>
        <taxon>Acalypheae</taxon>
        <taxon>Ricinus</taxon>
    </lineage>
</organism>
<feature type="region of interest" description="Disordered" evidence="1">
    <location>
        <begin position="41"/>
        <end position="62"/>
    </location>
</feature>
<name>B9SU58_RICCO</name>
<keyword evidence="3" id="KW-1185">Reference proteome</keyword>
<dbReference type="Proteomes" id="UP000008311">
    <property type="component" value="Unassembled WGS sequence"/>
</dbReference>
<proteinExistence type="predicted"/>
<accession>B9SU58</accession>
<dbReference type="AlphaFoldDB" id="B9SU58"/>
<reference evidence="3" key="1">
    <citation type="journal article" date="2010" name="Nat. Biotechnol.">
        <title>Draft genome sequence of the oilseed species Ricinus communis.</title>
        <authorList>
            <person name="Chan A.P."/>
            <person name="Crabtree J."/>
            <person name="Zhao Q."/>
            <person name="Lorenzi H."/>
            <person name="Orvis J."/>
            <person name="Puiu D."/>
            <person name="Melake-Berhan A."/>
            <person name="Jones K.M."/>
            <person name="Redman J."/>
            <person name="Chen G."/>
            <person name="Cahoon E.B."/>
            <person name="Gedil M."/>
            <person name="Stanke M."/>
            <person name="Haas B.J."/>
            <person name="Wortman J.R."/>
            <person name="Fraser-Liggett C.M."/>
            <person name="Ravel J."/>
            <person name="Rabinowicz P.D."/>
        </authorList>
    </citation>
    <scope>NUCLEOTIDE SEQUENCE [LARGE SCALE GENOMIC DNA]</scope>
    <source>
        <strain evidence="3">cv. Hale</strain>
    </source>
</reference>
<gene>
    <name evidence="2" type="ORF">RCOM_1716700</name>
</gene>
<evidence type="ECO:0000256" key="1">
    <source>
        <dbReference type="SAM" id="MobiDB-lite"/>
    </source>
</evidence>
<protein>
    <submittedName>
        <fullName evidence="2">Uncharacterized protein</fullName>
    </submittedName>
</protein>
<evidence type="ECO:0000313" key="3">
    <source>
        <dbReference type="Proteomes" id="UP000008311"/>
    </source>
</evidence>
<evidence type="ECO:0000313" key="2">
    <source>
        <dbReference type="EMBL" id="EEF32865.1"/>
    </source>
</evidence>